<evidence type="ECO:0000313" key="2">
    <source>
        <dbReference type="EMBL" id="GAB76596.1"/>
    </source>
</evidence>
<evidence type="ECO:0000256" key="1">
    <source>
        <dbReference type="SAM" id="Phobius"/>
    </source>
</evidence>
<feature type="transmembrane region" description="Helical" evidence="1">
    <location>
        <begin position="12"/>
        <end position="33"/>
    </location>
</feature>
<proteinExistence type="predicted"/>
<evidence type="ECO:0008006" key="4">
    <source>
        <dbReference type="Google" id="ProtNLM"/>
    </source>
</evidence>
<dbReference type="Proteomes" id="UP000008495">
    <property type="component" value="Unassembled WGS sequence"/>
</dbReference>
<evidence type="ECO:0000313" key="3">
    <source>
        <dbReference type="Proteomes" id="UP000008495"/>
    </source>
</evidence>
<keyword evidence="1" id="KW-0472">Membrane</keyword>
<dbReference type="AlphaFoldDB" id="K6UKQ0"/>
<dbReference type="EMBL" id="BAGZ01000001">
    <property type="protein sequence ID" value="GAB76596.1"/>
    <property type="molecule type" value="Genomic_DNA"/>
</dbReference>
<dbReference type="InterPro" id="IPR021903">
    <property type="entry name" value="DUF3515"/>
</dbReference>
<keyword evidence="1" id="KW-1133">Transmembrane helix</keyword>
<reference evidence="2 3" key="1">
    <citation type="submission" date="2012-08" db="EMBL/GenBank/DDBJ databases">
        <title>Whole genome shotgun sequence of Austwickia chelonae NBRC 105200.</title>
        <authorList>
            <person name="Yoshida I."/>
            <person name="Hosoyama A."/>
            <person name="Tsuchikane K."/>
            <person name="Katsumata H."/>
            <person name="Ando Y."/>
            <person name="Ohji S."/>
            <person name="Hamada M."/>
            <person name="Tamura T."/>
            <person name="Yamazoe A."/>
            <person name="Yamazaki S."/>
            <person name="Fujita N."/>
        </authorList>
    </citation>
    <scope>NUCLEOTIDE SEQUENCE [LARGE SCALE GENOMIC DNA]</scope>
    <source>
        <strain evidence="2 3">NBRC 105200</strain>
    </source>
</reference>
<protein>
    <recommendedName>
        <fullName evidence="4">DUF3515 family protein</fullName>
    </recommendedName>
</protein>
<keyword evidence="3" id="KW-1185">Reference proteome</keyword>
<name>K6UKQ0_9MICO</name>
<gene>
    <name evidence="2" type="ORF">AUCHE_01_01580</name>
</gene>
<comment type="caution">
    <text evidence="2">The sequence shown here is derived from an EMBL/GenBank/DDBJ whole genome shotgun (WGS) entry which is preliminary data.</text>
</comment>
<dbReference type="eggNOG" id="ENOG5032SM3">
    <property type="taxonomic scope" value="Bacteria"/>
</dbReference>
<sequence>MDPRVEAHRPTRAQTILSAFLICVFLLAAGYWFSAGRGPTVSPAEHASDESCLQVAEHWPRQVAGQDRRAVRGNPTAAAAWGEPMIIARCGVNSPGPTTDDCIAADGVDWVGRRLTDGMAFVTYGRTPAIEILVPHEYAPEPLLLGAFAGAAAKIPQGPHTCR</sequence>
<dbReference type="Pfam" id="PF12028">
    <property type="entry name" value="DUF3515"/>
    <property type="match status" value="1"/>
</dbReference>
<accession>K6UKQ0</accession>
<organism evidence="2 3">
    <name type="scientific">Austwickia chelonae NBRC 105200</name>
    <dbReference type="NCBI Taxonomy" id="1184607"/>
    <lineage>
        <taxon>Bacteria</taxon>
        <taxon>Bacillati</taxon>
        <taxon>Actinomycetota</taxon>
        <taxon>Actinomycetes</taxon>
        <taxon>Micrococcales</taxon>
        <taxon>Dermatophilaceae</taxon>
        <taxon>Austwickia</taxon>
    </lineage>
</organism>
<dbReference type="STRING" id="100225.SAMN05421595_1727"/>
<keyword evidence="1" id="KW-0812">Transmembrane</keyword>